<dbReference type="GO" id="GO:0005886">
    <property type="term" value="C:plasma membrane"/>
    <property type="evidence" value="ECO:0007669"/>
    <property type="project" value="UniProtKB-SubCell"/>
</dbReference>
<evidence type="ECO:0000256" key="1">
    <source>
        <dbReference type="ARBA" id="ARBA00004651"/>
    </source>
</evidence>
<dbReference type="PANTHER" id="PTHR23517:SF10">
    <property type="entry name" value="MAJOR FACILITATOR SUPERFAMILY (MFS) PROFILE DOMAIN-CONTAINING PROTEIN"/>
    <property type="match status" value="1"/>
</dbReference>
<reference evidence="9" key="1">
    <citation type="submission" date="2019-08" db="EMBL/GenBank/DDBJ databases">
        <authorList>
            <person name="Kucharzyk K."/>
            <person name="Murdoch R.W."/>
            <person name="Higgins S."/>
            <person name="Loffler F."/>
        </authorList>
    </citation>
    <scope>NUCLEOTIDE SEQUENCE</scope>
</reference>
<sequence length="178" mass="19855">MVWAAYIQLTTVLPVIMTELGFSLPQYSILWTLNGIFIVTLQPIINWIVTHWAHSFTRQFYLSSLLIGGAFFILLAELPYYSYMLAMLILTLGEMLIFPAVPAAAAQIAPERKTATYQGIAAGAASGGRVLGPLFGGFVFDYWGSQSTWVLALGFLVIALFAFFLYQRAEHFYKPLPE</sequence>
<organism evidence="9">
    <name type="scientific">bioreactor metagenome</name>
    <dbReference type="NCBI Taxonomy" id="1076179"/>
    <lineage>
        <taxon>unclassified sequences</taxon>
        <taxon>metagenomes</taxon>
        <taxon>ecological metagenomes</taxon>
    </lineage>
</organism>
<proteinExistence type="predicted"/>
<accession>A0A645GZ23</accession>
<evidence type="ECO:0000256" key="6">
    <source>
        <dbReference type="ARBA" id="ARBA00023136"/>
    </source>
</evidence>
<dbReference type="PANTHER" id="PTHR23517">
    <property type="entry name" value="RESISTANCE PROTEIN MDTM, PUTATIVE-RELATED-RELATED"/>
    <property type="match status" value="1"/>
</dbReference>
<dbReference type="Pfam" id="PF07690">
    <property type="entry name" value="MFS_1"/>
    <property type="match status" value="1"/>
</dbReference>
<dbReference type="SUPFAM" id="SSF103473">
    <property type="entry name" value="MFS general substrate transporter"/>
    <property type="match status" value="1"/>
</dbReference>
<feature type="transmembrane region" description="Helical" evidence="7">
    <location>
        <begin position="84"/>
        <end position="108"/>
    </location>
</feature>
<dbReference type="InterPro" id="IPR050171">
    <property type="entry name" value="MFS_Transporters"/>
</dbReference>
<dbReference type="InterPro" id="IPR011701">
    <property type="entry name" value="MFS"/>
</dbReference>
<dbReference type="InterPro" id="IPR020846">
    <property type="entry name" value="MFS_dom"/>
</dbReference>
<evidence type="ECO:0000256" key="7">
    <source>
        <dbReference type="SAM" id="Phobius"/>
    </source>
</evidence>
<keyword evidence="2" id="KW-0813">Transport</keyword>
<dbReference type="GO" id="GO:0022857">
    <property type="term" value="F:transmembrane transporter activity"/>
    <property type="evidence" value="ECO:0007669"/>
    <property type="project" value="InterPro"/>
</dbReference>
<dbReference type="Gene3D" id="1.20.1250.20">
    <property type="entry name" value="MFS general substrate transporter like domains"/>
    <property type="match status" value="1"/>
</dbReference>
<protein>
    <recommendedName>
        <fullName evidence="8">Major facilitator superfamily (MFS) profile domain-containing protein</fullName>
    </recommendedName>
</protein>
<dbReference type="AlphaFoldDB" id="A0A645GZ23"/>
<evidence type="ECO:0000256" key="5">
    <source>
        <dbReference type="ARBA" id="ARBA00022989"/>
    </source>
</evidence>
<dbReference type="InterPro" id="IPR036259">
    <property type="entry name" value="MFS_trans_sf"/>
</dbReference>
<name>A0A645GZ23_9ZZZZ</name>
<feature type="transmembrane region" description="Helical" evidence="7">
    <location>
        <begin position="60"/>
        <end position="78"/>
    </location>
</feature>
<keyword evidence="5 7" id="KW-1133">Transmembrane helix</keyword>
<dbReference type="PROSITE" id="PS50850">
    <property type="entry name" value="MFS"/>
    <property type="match status" value="1"/>
</dbReference>
<keyword evidence="4 7" id="KW-0812">Transmembrane</keyword>
<keyword evidence="3" id="KW-1003">Cell membrane</keyword>
<feature type="transmembrane region" description="Helical" evidence="7">
    <location>
        <begin position="146"/>
        <end position="166"/>
    </location>
</feature>
<evidence type="ECO:0000256" key="2">
    <source>
        <dbReference type="ARBA" id="ARBA00022448"/>
    </source>
</evidence>
<feature type="transmembrane region" description="Helical" evidence="7">
    <location>
        <begin position="120"/>
        <end position="140"/>
    </location>
</feature>
<keyword evidence="6 7" id="KW-0472">Membrane</keyword>
<evidence type="ECO:0000313" key="9">
    <source>
        <dbReference type="EMBL" id="MPN32017.1"/>
    </source>
</evidence>
<dbReference type="EMBL" id="VSSQ01083798">
    <property type="protein sequence ID" value="MPN32017.1"/>
    <property type="molecule type" value="Genomic_DNA"/>
</dbReference>
<comment type="caution">
    <text evidence="9">The sequence shown here is derived from an EMBL/GenBank/DDBJ whole genome shotgun (WGS) entry which is preliminary data.</text>
</comment>
<evidence type="ECO:0000256" key="4">
    <source>
        <dbReference type="ARBA" id="ARBA00022692"/>
    </source>
</evidence>
<feature type="domain" description="Major facilitator superfamily (MFS) profile" evidence="8">
    <location>
        <begin position="1"/>
        <end position="178"/>
    </location>
</feature>
<gene>
    <name evidence="9" type="ORF">SDC9_179492</name>
</gene>
<comment type="subcellular location">
    <subcellularLocation>
        <location evidence="1">Cell membrane</location>
        <topology evidence="1">Multi-pass membrane protein</topology>
    </subcellularLocation>
</comment>
<feature type="transmembrane region" description="Helical" evidence="7">
    <location>
        <begin position="29"/>
        <end position="48"/>
    </location>
</feature>
<evidence type="ECO:0000256" key="3">
    <source>
        <dbReference type="ARBA" id="ARBA00022475"/>
    </source>
</evidence>
<evidence type="ECO:0000259" key="8">
    <source>
        <dbReference type="PROSITE" id="PS50850"/>
    </source>
</evidence>